<sequence>MDELLKRISENYKYIIRSHDNKIIITFEKKDKDFCIEFIDSHGKKRFHMGRWLDYVDFLQLLYHYEIHGHGNVKNIQGFKQAKIEFQKGPHKLDDTVHHDKWIFDREILIGSNETVFYSVELN</sequence>
<organism evidence="1">
    <name type="scientific">Tupanvirus soda lake</name>
    <dbReference type="NCBI Taxonomy" id="2126985"/>
    <lineage>
        <taxon>Viruses</taxon>
        <taxon>Varidnaviria</taxon>
        <taxon>Bamfordvirae</taxon>
        <taxon>Nucleocytoviricota</taxon>
        <taxon>Megaviricetes</taxon>
        <taxon>Imitervirales</taxon>
        <taxon>Mimiviridae</taxon>
        <taxon>Megamimivirinae</taxon>
        <taxon>Tupanvirus</taxon>
        <taxon>Tupanvirus salinum</taxon>
    </lineage>
</organism>
<name>A0A6N1NSZ1_9VIRU</name>
<dbReference type="RefSeq" id="YP_010781368.1">
    <property type="nucleotide sequence ID" value="NC_075039.1"/>
</dbReference>
<evidence type="ECO:0000313" key="1">
    <source>
        <dbReference type="EMBL" id="QKU34723.1"/>
    </source>
</evidence>
<dbReference type="GeneID" id="80518132"/>
<dbReference type="EMBL" id="KY523104">
    <property type="protein sequence ID" value="QKU34723.1"/>
    <property type="molecule type" value="Genomic_DNA"/>
</dbReference>
<dbReference type="KEGG" id="vg:80518132"/>
<reference evidence="1" key="2">
    <citation type="journal article" date="2018" name="Nat. Commun.">
        <title>Tailed giant Tupanvirus possesses the most complete translational apparatus of the known virosphere.</title>
        <authorList>
            <person name="Abrahao J."/>
            <person name="Silva L."/>
            <person name="Silva L.S."/>
            <person name="Khalil J.Y.B."/>
            <person name="Rodrigues R."/>
            <person name="Arantes T."/>
            <person name="Assis F."/>
            <person name="Boratto P."/>
            <person name="Andrade M."/>
            <person name="Kroon E.G."/>
            <person name="Ribeiro B."/>
            <person name="Bergier I."/>
            <person name="Seligmann H."/>
            <person name="Ghigo E."/>
            <person name="Colson P."/>
            <person name="Levasseur A."/>
            <person name="Kroemer G."/>
            <person name="Raoult D."/>
            <person name="La Scola B."/>
        </authorList>
    </citation>
    <scope>NUCLEOTIDE SEQUENCE [LARGE SCALE GENOMIC DNA]</scope>
    <source>
        <strain evidence="1">Soda lake</strain>
    </source>
</reference>
<accession>A0A6N1NSZ1</accession>
<reference evidence="1" key="1">
    <citation type="submission" date="2017-01" db="EMBL/GenBank/DDBJ databases">
        <authorList>
            <person name="Assis F.L."/>
            <person name="Abrahao J.S."/>
            <person name="Silva L."/>
            <person name="Khalil J.B."/>
            <person name="Rodrigues R."/>
            <person name="Silva L.S."/>
            <person name="Arantes T."/>
            <person name="Boratto P."/>
            <person name="Andrade M."/>
            <person name="Kroon E.G."/>
            <person name="Ribeiro B."/>
            <person name="Bergier I."/>
            <person name="Seligmann H."/>
            <person name="Ghigo E."/>
            <person name="Colson P."/>
            <person name="Levasseur A."/>
            <person name="Raoult D."/>
            <person name="Scola B.L."/>
        </authorList>
    </citation>
    <scope>NUCLEOTIDE SEQUENCE</scope>
    <source>
        <strain evidence="1">Soda lake</strain>
    </source>
</reference>
<protein>
    <submittedName>
        <fullName evidence="1">Putative orfan</fullName>
    </submittedName>
</protein>
<proteinExistence type="predicted"/>